<reference evidence="3 4" key="1">
    <citation type="submission" date="2019-08" db="EMBL/GenBank/DDBJ databases">
        <title>Bioinformatics analysis of the strain L3 and L5.</title>
        <authorList>
            <person name="Li X."/>
        </authorList>
    </citation>
    <scope>NUCLEOTIDE SEQUENCE [LARGE SCALE GENOMIC DNA]</scope>
    <source>
        <strain evidence="3 4">L3</strain>
    </source>
</reference>
<protein>
    <submittedName>
        <fullName evidence="3">Uncharacterized protein</fullName>
    </submittedName>
</protein>
<evidence type="ECO:0000313" key="3">
    <source>
        <dbReference type="EMBL" id="KAA0018287.1"/>
    </source>
</evidence>
<dbReference type="Proteomes" id="UP000466024">
    <property type="component" value="Unassembled WGS sequence"/>
</dbReference>
<organism evidence="3 4">
    <name type="scientific">Salinicola corii</name>
    <dbReference type="NCBI Taxonomy" id="2606937"/>
    <lineage>
        <taxon>Bacteria</taxon>
        <taxon>Pseudomonadati</taxon>
        <taxon>Pseudomonadota</taxon>
        <taxon>Gammaproteobacteria</taxon>
        <taxon>Oceanospirillales</taxon>
        <taxon>Halomonadaceae</taxon>
        <taxon>Salinicola</taxon>
    </lineage>
</organism>
<accession>A0A640WE85</accession>
<feature type="signal peptide" evidence="2">
    <location>
        <begin position="1"/>
        <end position="23"/>
    </location>
</feature>
<keyword evidence="2" id="KW-0732">Signal</keyword>
<evidence type="ECO:0000256" key="1">
    <source>
        <dbReference type="SAM" id="MobiDB-lite"/>
    </source>
</evidence>
<feature type="region of interest" description="Disordered" evidence="1">
    <location>
        <begin position="218"/>
        <end position="248"/>
    </location>
</feature>
<comment type="caution">
    <text evidence="3">The sequence shown here is derived from an EMBL/GenBank/DDBJ whole genome shotgun (WGS) entry which is preliminary data.</text>
</comment>
<feature type="chain" id="PRO_5024946046" evidence="2">
    <location>
        <begin position="24"/>
        <end position="248"/>
    </location>
</feature>
<sequence length="248" mass="27585">MKFHKSLIALVVAASTLSPLAMAAPAEQSKPSAPHEARMAHVNPLKEAVVASWNLDEDKLAKLARADSDFHAGLQQLRGNDDQAAPEQRQAAMESLLQQQREQLADVLTDEQLRAYQMLERPRPPMMRHGGPRMDSEQMTAQLEQRYAPLFATWNLDQDQSAKVLNAERTFFDGLHQLKRPDLKSGDESRDARGAQFKQLLEQRHSALSAVLDDEQVTAFEALTQPPRGPHGGPRDDTRQSDELPAAG</sequence>
<evidence type="ECO:0000256" key="2">
    <source>
        <dbReference type="SAM" id="SignalP"/>
    </source>
</evidence>
<name>A0A640WE85_9GAMM</name>
<dbReference type="RefSeq" id="WP_149435489.1">
    <property type="nucleotide sequence ID" value="NZ_VTPX01000005.1"/>
</dbReference>
<gene>
    <name evidence="3" type="ORF">F0A16_11265</name>
</gene>
<proteinExistence type="predicted"/>
<dbReference type="AlphaFoldDB" id="A0A640WE85"/>
<feature type="compositionally biased region" description="Basic and acidic residues" evidence="1">
    <location>
        <begin position="233"/>
        <end position="242"/>
    </location>
</feature>
<dbReference type="EMBL" id="VTPX01000005">
    <property type="protein sequence ID" value="KAA0018287.1"/>
    <property type="molecule type" value="Genomic_DNA"/>
</dbReference>
<keyword evidence="4" id="KW-1185">Reference proteome</keyword>
<evidence type="ECO:0000313" key="4">
    <source>
        <dbReference type="Proteomes" id="UP000466024"/>
    </source>
</evidence>